<proteinExistence type="predicted"/>
<reference evidence="1 2" key="1">
    <citation type="journal article" date="2024" name="G3 (Bethesda)">
        <title>Genome assembly of Hibiscus sabdariffa L. provides insights into metabolisms of medicinal natural products.</title>
        <authorList>
            <person name="Kim T."/>
        </authorList>
    </citation>
    <scope>NUCLEOTIDE SEQUENCE [LARGE SCALE GENOMIC DNA]</scope>
    <source>
        <strain evidence="1">TK-2024</strain>
        <tissue evidence="1">Old leaves</tissue>
    </source>
</reference>
<sequence>MDPLDARCLDSMGLLTGTPSPPHIVPRGTIMPRDRRVFLQRATQPTAPPVVHPPSAMQDEIHDMHDRLHSMEANISEILSYLHPGSSFQTQLFPFPLQLKNRNSFSHLLILLNSTIPPKNHPTSVDLPPISTVHRRPY</sequence>
<name>A0ABR2G274_9ROSI</name>
<organism evidence="1 2">
    <name type="scientific">Hibiscus sabdariffa</name>
    <name type="common">roselle</name>
    <dbReference type="NCBI Taxonomy" id="183260"/>
    <lineage>
        <taxon>Eukaryota</taxon>
        <taxon>Viridiplantae</taxon>
        <taxon>Streptophyta</taxon>
        <taxon>Embryophyta</taxon>
        <taxon>Tracheophyta</taxon>
        <taxon>Spermatophyta</taxon>
        <taxon>Magnoliopsida</taxon>
        <taxon>eudicotyledons</taxon>
        <taxon>Gunneridae</taxon>
        <taxon>Pentapetalae</taxon>
        <taxon>rosids</taxon>
        <taxon>malvids</taxon>
        <taxon>Malvales</taxon>
        <taxon>Malvaceae</taxon>
        <taxon>Malvoideae</taxon>
        <taxon>Hibiscus</taxon>
    </lineage>
</organism>
<dbReference type="Proteomes" id="UP001472677">
    <property type="component" value="Unassembled WGS sequence"/>
</dbReference>
<evidence type="ECO:0000313" key="2">
    <source>
        <dbReference type="Proteomes" id="UP001472677"/>
    </source>
</evidence>
<gene>
    <name evidence="1" type="ORF">V6N12_045250</name>
</gene>
<comment type="caution">
    <text evidence="1">The sequence shown here is derived from an EMBL/GenBank/DDBJ whole genome shotgun (WGS) entry which is preliminary data.</text>
</comment>
<protein>
    <submittedName>
        <fullName evidence="1">Uncharacterized protein</fullName>
    </submittedName>
</protein>
<accession>A0ABR2G274</accession>
<keyword evidence="2" id="KW-1185">Reference proteome</keyword>
<evidence type="ECO:0000313" key="1">
    <source>
        <dbReference type="EMBL" id="KAK8593165.1"/>
    </source>
</evidence>
<dbReference type="EMBL" id="JBBPBM010000003">
    <property type="protein sequence ID" value="KAK8593165.1"/>
    <property type="molecule type" value="Genomic_DNA"/>
</dbReference>